<feature type="transmembrane region" description="Helical" evidence="7">
    <location>
        <begin position="85"/>
        <end position="104"/>
    </location>
</feature>
<comment type="subcellular location">
    <subcellularLocation>
        <location evidence="1">Cell membrane</location>
        <topology evidence="1">Multi-pass membrane protein</topology>
    </subcellularLocation>
</comment>
<dbReference type="CDD" id="cd06173">
    <property type="entry name" value="MFS_MefA_like"/>
    <property type="match status" value="1"/>
</dbReference>
<keyword evidence="9" id="KW-1185">Reference proteome</keyword>
<feature type="transmembrane region" description="Helical" evidence="7">
    <location>
        <begin position="269"/>
        <end position="289"/>
    </location>
</feature>
<feature type="transmembrane region" description="Helical" evidence="7">
    <location>
        <begin position="364"/>
        <end position="389"/>
    </location>
</feature>
<keyword evidence="3" id="KW-1003">Cell membrane</keyword>
<keyword evidence="6 7" id="KW-0472">Membrane</keyword>
<accession>A0A517SKL9</accession>
<dbReference type="PANTHER" id="PTHR43266:SF2">
    <property type="entry name" value="MAJOR FACILITATOR SUPERFAMILY (MFS) PROFILE DOMAIN-CONTAINING PROTEIN"/>
    <property type="match status" value="1"/>
</dbReference>
<dbReference type="InterPro" id="IPR011701">
    <property type="entry name" value="MFS"/>
</dbReference>
<feature type="transmembrane region" description="Helical" evidence="7">
    <location>
        <begin position="230"/>
        <end position="249"/>
    </location>
</feature>
<keyword evidence="4 7" id="KW-0812">Transmembrane</keyword>
<dbReference type="SUPFAM" id="SSF103473">
    <property type="entry name" value="MFS general substrate transporter"/>
    <property type="match status" value="1"/>
</dbReference>
<feature type="transmembrane region" description="Helical" evidence="7">
    <location>
        <begin position="401"/>
        <end position="420"/>
    </location>
</feature>
<name>A0A517SKL9_9PLAN</name>
<feature type="transmembrane region" description="Helical" evidence="7">
    <location>
        <begin position="149"/>
        <end position="169"/>
    </location>
</feature>
<feature type="transmembrane region" description="Helical" evidence="7">
    <location>
        <begin position="432"/>
        <end position="451"/>
    </location>
</feature>
<dbReference type="AlphaFoldDB" id="A0A517SKL9"/>
<dbReference type="GO" id="GO:0005886">
    <property type="term" value="C:plasma membrane"/>
    <property type="evidence" value="ECO:0007669"/>
    <property type="project" value="UniProtKB-SubCell"/>
</dbReference>
<dbReference type="InParanoid" id="A0A517SKL9"/>
<dbReference type="Pfam" id="PF07690">
    <property type="entry name" value="MFS_1"/>
    <property type="match status" value="1"/>
</dbReference>
<feature type="transmembrane region" description="Helical" evidence="7">
    <location>
        <begin position="175"/>
        <end position="196"/>
    </location>
</feature>
<dbReference type="EMBL" id="CP036271">
    <property type="protein sequence ID" value="QDT56672.1"/>
    <property type="molecule type" value="Genomic_DNA"/>
</dbReference>
<evidence type="ECO:0000313" key="8">
    <source>
        <dbReference type="EMBL" id="QDT56672.1"/>
    </source>
</evidence>
<evidence type="ECO:0000256" key="1">
    <source>
        <dbReference type="ARBA" id="ARBA00004651"/>
    </source>
</evidence>
<proteinExistence type="predicted"/>
<dbReference type="FunCoup" id="A0A517SKL9">
    <property type="interactions" value="35"/>
</dbReference>
<dbReference type="KEGG" id="ccos:Pan44_47290"/>
<feature type="transmembrane region" description="Helical" evidence="7">
    <location>
        <begin position="110"/>
        <end position="128"/>
    </location>
</feature>
<gene>
    <name evidence="8" type="primary">lplT</name>
    <name evidence="8" type="ORF">Pan44_47290</name>
</gene>
<protein>
    <submittedName>
        <fullName evidence="8">Lysophospholipid transporter LplT</fullName>
    </submittedName>
</protein>
<evidence type="ECO:0000256" key="4">
    <source>
        <dbReference type="ARBA" id="ARBA00022692"/>
    </source>
</evidence>
<dbReference type="RefSeq" id="WP_197453586.1">
    <property type="nucleotide sequence ID" value="NZ_CP036271.1"/>
</dbReference>
<feature type="transmembrane region" description="Helical" evidence="7">
    <location>
        <begin position="301"/>
        <end position="321"/>
    </location>
</feature>
<reference evidence="8 9" key="1">
    <citation type="submission" date="2019-02" db="EMBL/GenBank/DDBJ databases">
        <title>Deep-cultivation of Planctomycetes and their phenomic and genomic characterization uncovers novel biology.</title>
        <authorList>
            <person name="Wiegand S."/>
            <person name="Jogler M."/>
            <person name="Boedeker C."/>
            <person name="Pinto D."/>
            <person name="Vollmers J."/>
            <person name="Rivas-Marin E."/>
            <person name="Kohn T."/>
            <person name="Peeters S.H."/>
            <person name="Heuer A."/>
            <person name="Rast P."/>
            <person name="Oberbeckmann S."/>
            <person name="Bunk B."/>
            <person name="Jeske O."/>
            <person name="Meyerdierks A."/>
            <person name="Storesund J.E."/>
            <person name="Kallscheuer N."/>
            <person name="Luecker S."/>
            <person name="Lage O.M."/>
            <person name="Pohl T."/>
            <person name="Merkel B.J."/>
            <person name="Hornburger P."/>
            <person name="Mueller R.-W."/>
            <person name="Bruemmer F."/>
            <person name="Labrenz M."/>
            <person name="Spormann A.M."/>
            <person name="Op den Camp H."/>
            <person name="Overmann J."/>
            <person name="Amann R."/>
            <person name="Jetten M.S.M."/>
            <person name="Mascher T."/>
            <person name="Medema M.H."/>
            <person name="Devos D.P."/>
            <person name="Kaster A.-K."/>
            <person name="Ovreas L."/>
            <person name="Rohde M."/>
            <person name="Galperin M.Y."/>
            <person name="Jogler C."/>
        </authorList>
    </citation>
    <scope>NUCLEOTIDE SEQUENCE [LARGE SCALE GENOMIC DNA]</scope>
    <source>
        <strain evidence="8 9">Pan44</strain>
    </source>
</reference>
<dbReference type="Gene3D" id="1.20.1250.20">
    <property type="entry name" value="MFS general substrate transporter like domains"/>
    <property type="match status" value="1"/>
</dbReference>
<dbReference type="InterPro" id="IPR036259">
    <property type="entry name" value="MFS_trans_sf"/>
</dbReference>
<evidence type="ECO:0000256" key="3">
    <source>
        <dbReference type="ARBA" id="ARBA00022475"/>
    </source>
</evidence>
<sequence length="459" mass="48797">MSEPAALSSKPWSKDPSFWCLTATQFCGALNDNIFKQLVMLLCIDVALGDPDKDQQFLAQVLFSAPFILLSGFAGYLADRHSKRSIIVLCKLAEIAIALGGMVAFGFGGLTAALLVLALMGTHSAFFGPPKYGVLPELFHEHDLPKVNGIILMTTFLAIILAFPTAGALKIACDGHLWMASIACVVLAVIGTLTALPVRKTPIARPDLTFEPATLFIHPSTWSVIKQQKGLLVALLASSAFWLTGGVVYPMVINSVGKLQFGLDDFETGKLAACTGIGITVGCVTAGILSKNQFRAGLVKLGMWGMLATLAVLSIPGSGMIQRELSPAEIKKFGGVVEKAAPAGEAAPEAEKVIREFRPMWLGVYGAGALLILLGISAGLFSVPVQVYLQARAPAEQKGRIIGVMNLFNWIGIAAAGPFWKLCNSYLGKYQAPNLLFAAAALGVIPLLILYRPKDEQLA</sequence>
<keyword evidence="2" id="KW-0813">Transport</keyword>
<evidence type="ECO:0000256" key="2">
    <source>
        <dbReference type="ARBA" id="ARBA00022448"/>
    </source>
</evidence>
<feature type="transmembrane region" description="Helical" evidence="7">
    <location>
        <begin position="57"/>
        <end position="78"/>
    </location>
</feature>
<dbReference type="PANTHER" id="PTHR43266">
    <property type="entry name" value="MACROLIDE-EFFLUX PROTEIN"/>
    <property type="match status" value="1"/>
</dbReference>
<evidence type="ECO:0000256" key="6">
    <source>
        <dbReference type="ARBA" id="ARBA00023136"/>
    </source>
</evidence>
<organism evidence="8 9">
    <name type="scientific">Caulifigura coniformis</name>
    <dbReference type="NCBI Taxonomy" id="2527983"/>
    <lineage>
        <taxon>Bacteria</taxon>
        <taxon>Pseudomonadati</taxon>
        <taxon>Planctomycetota</taxon>
        <taxon>Planctomycetia</taxon>
        <taxon>Planctomycetales</taxon>
        <taxon>Planctomycetaceae</taxon>
        <taxon>Caulifigura</taxon>
    </lineage>
</organism>
<evidence type="ECO:0000313" key="9">
    <source>
        <dbReference type="Proteomes" id="UP000315700"/>
    </source>
</evidence>
<dbReference type="Proteomes" id="UP000315700">
    <property type="component" value="Chromosome"/>
</dbReference>
<evidence type="ECO:0000256" key="5">
    <source>
        <dbReference type="ARBA" id="ARBA00022989"/>
    </source>
</evidence>
<evidence type="ECO:0000256" key="7">
    <source>
        <dbReference type="SAM" id="Phobius"/>
    </source>
</evidence>
<keyword evidence="5 7" id="KW-1133">Transmembrane helix</keyword>
<dbReference type="GO" id="GO:0022857">
    <property type="term" value="F:transmembrane transporter activity"/>
    <property type="evidence" value="ECO:0007669"/>
    <property type="project" value="InterPro"/>
</dbReference>